<keyword evidence="2" id="KW-0547">Nucleotide-binding</keyword>
<evidence type="ECO:0000256" key="4">
    <source>
        <dbReference type="ARBA" id="ARBA00023134"/>
    </source>
</evidence>
<feature type="domain" description="Co-chaperone DjlA N-terminal" evidence="9">
    <location>
        <begin position="37"/>
        <end position="145"/>
    </location>
</feature>
<dbReference type="Pfam" id="PF00350">
    <property type="entry name" value="Dynamin_N"/>
    <property type="match status" value="1"/>
</dbReference>
<accession>A0ABY5M093</accession>
<dbReference type="InterPro" id="IPR027094">
    <property type="entry name" value="Mitofusin_fam"/>
</dbReference>
<dbReference type="InterPro" id="IPR007791">
    <property type="entry name" value="DjlA_N"/>
</dbReference>
<comment type="subcellular location">
    <subcellularLocation>
        <location evidence="1">Membrane</location>
    </subcellularLocation>
</comment>
<keyword evidence="7" id="KW-0812">Transmembrane</keyword>
<keyword evidence="4" id="KW-0342">GTP-binding</keyword>
<dbReference type="PANTHER" id="PTHR10465">
    <property type="entry name" value="TRANSMEMBRANE GTPASE FZO1"/>
    <property type="match status" value="1"/>
</dbReference>
<protein>
    <submittedName>
        <fullName evidence="10">Dynamin family protein</fullName>
    </submittedName>
</protein>
<dbReference type="RefSeq" id="WP_257122052.1">
    <property type="nucleotide sequence ID" value="NZ_CP099464.1"/>
</dbReference>
<evidence type="ECO:0000256" key="1">
    <source>
        <dbReference type="ARBA" id="ARBA00004370"/>
    </source>
</evidence>
<proteinExistence type="predicted"/>
<keyword evidence="7" id="KW-1133">Transmembrane helix</keyword>
<feature type="transmembrane region" description="Helical" evidence="7">
    <location>
        <begin position="727"/>
        <end position="749"/>
    </location>
</feature>
<dbReference type="PANTHER" id="PTHR10465:SF0">
    <property type="entry name" value="SARCALUMENIN"/>
    <property type="match status" value="1"/>
</dbReference>
<reference evidence="10" key="1">
    <citation type="submission" date="2022-06" db="EMBL/GenBank/DDBJ databases">
        <title>Nostosin G and Spiroidesin B from the Cyanobacterium Dolichospermum sp. NIES-1697.</title>
        <authorList>
            <person name="Phan C.-S."/>
            <person name="Mehjabin J.J."/>
            <person name="Anas A.R.J."/>
            <person name="Hayasaka M."/>
            <person name="Onoki R."/>
            <person name="Wang J."/>
            <person name="Umezawa T."/>
            <person name="Washio K."/>
            <person name="Morikawa M."/>
            <person name="Okino T."/>
        </authorList>
    </citation>
    <scope>NUCLEOTIDE SEQUENCE</scope>
    <source>
        <strain evidence="10">NIES-1697</strain>
    </source>
</reference>
<keyword evidence="11" id="KW-1185">Reference proteome</keyword>
<name>A0ABY5M093_9CYAN</name>
<dbReference type="InterPro" id="IPR045063">
    <property type="entry name" value="Dynamin_N"/>
</dbReference>
<evidence type="ECO:0000256" key="3">
    <source>
        <dbReference type="ARBA" id="ARBA00022801"/>
    </source>
</evidence>
<dbReference type="CDD" id="cd09912">
    <property type="entry name" value="DLP_2"/>
    <property type="match status" value="1"/>
</dbReference>
<keyword evidence="5 7" id="KW-0472">Membrane</keyword>
<evidence type="ECO:0000259" key="8">
    <source>
        <dbReference type="Pfam" id="PF00350"/>
    </source>
</evidence>
<feature type="transmembrane region" description="Helical" evidence="7">
    <location>
        <begin position="755"/>
        <end position="776"/>
    </location>
</feature>
<evidence type="ECO:0000256" key="5">
    <source>
        <dbReference type="ARBA" id="ARBA00023136"/>
    </source>
</evidence>
<evidence type="ECO:0000256" key="6">
    <source>
        <dbReference type="SAM" id="Coils"/>
    </source>
</evidence>
<keyword evidence="3" id="KW-0378">Hydrolase</keyword>
<dbReference type="InterPro" id="IPR029024">
    <property type="entry name" value="TerB-like"/>
</dbReference>
<keyword evidence="6" id="KW-0175">Coiled coil</keyword>
<evidence type="ECO:0000313" key="11">
    <source>
        <dbReference type="Proteomes" id="UP001057561"/>
    </source>
</evidence>
<dbReference type="SUPFAM" id="SSF158682">
    <property type="entry name" value="TerB-like"/>
    <property type="match status" value="1"/>
</dbReference>
<evidence type="ECO:0000256" key="2">
    <source>
        <dbReference type="ARBA" id="ARBA00022741"/>
    </source>
</evidence>
<dbReference type="Pfam" id="PF05099">
    <property type="entry name" value="TerB"/>
    <property type="match status" value="1"/>
</dbReference>
<dbReference type="CDD" id="cd07177">
    <property type="entry name" value="terB_like"/>
    <property type="match status" value="1"/>
</dbReference>
<dbReference type="EMBL" id="CP099464">
    <property type="protein sequence ID" value="UUO17692.1"/>
    <property type="molecule type" value="Genomic_DNA"/>
</dbReference>
<sequence>MDTSRVTSETVDLLSRITGQKLSQRDITPQVLFLAGLVTVLMGVIFVDGTVSEEEKQHLQKILSRFSQSNSDVQKLTNLMIKGVKENQTYKKIQDLLKLTLPLSESEKILLIGFGYEMSVADGEIDLREKQYLGIVAKNLGVESEYLEVRDIDIKEKQYLGIVSKNLGVKSEYLEVFEIAFTHQGNFDANALNELHFLLDASRFQELDTVFVKAASDMLAILPAKPEIKTTQKHTSVSYDELKKFQVYRQKLDRYCYQVFQIIQECQNHNLLPNTLINEVSTVSKKIQSQRFRLAVIGEFSQGKSTLLNALLGEEIQPVRAIPCSGTVTVLKYGTQKRVICRYKDGRSEEIAFEEYKVKATISKEAALEHRSDELAQSNIEEIIFEHPELALCKNGVEIVDSPGLNEHPQRTAITQKILTDTDAAIFLTNATRLLPEKEKELLHDVRYQLNNSSKKEPADNLFVLVNFMDNLDNQEDIQDVKQRLESFVKKENLLVFKEINRVHYISAKAALKSIQNGNNDEYLQSFQMFTQSLEKFLTLERGTLKINRAVNDITQVITKCLDSLYIVEESLDGKIKLSEIGKKEILDKIGEASGCDIRIYNLVEERKELVIEEAKKSWEEWNQGLEKRILQKSKQWSSKHSPVFSQDKLIKDYTNQFTNELMRYIDIWGNQILKEKILQKHLESLSAYINYELDKIEKDFYKLDQQIKTNFSKQINISITGLNDDFMGFGGIVGGLGIGGALAAGLIFFAGIGFIAIAVASVAAAIASSLGLGMLDVDGIHTKIKTTICQTGMQKFREQSKDKVYQTAQEIINTVFDNRSEAASRVITEAISLYENLLEQQEKAHQENLEQREIEKAFINQKRQELEQVQKELQTIINKSTTL</sequence>
<evidence type="ECO:0000256" key="7">
    <source>
        <dbReference type="SAM" id="Phobius"/>
    </source>
</evidence>
<dbReference type="SUPFAM" id="SSF52540">
    <property type="entry name" value="P-loop containing nucleoside triphosphate hydrolases"/>
    <property type="match status" value="1"/>
</dbReference>
<organism evidence="10 11">
    <name type="scientific">Dolichospermum heterosporum TAC447</name>
    <dbReference type="NCBI Taxonomy" id="747523"/>
    <lineage>
        <taxon>Bacteria</taxon>
        <taxon>Bacillati</taxon>
        <taxon>Cyanobacteriota</taxon>
        <taxon>Cyanophyceae</taxon>
        <taxon>Nostocales</taxon>
        <taxon>Aphanizomenonaceae</taxon>
        <taxon>Dolichospermum</taxon>
        <taxon>Dolichospermum heterosporum</taxon>
    </lineage>
</organism>
<feature type="transmembrane region" description="Helical" evidence="7">
    <location>
        <begin position="31"/>
        <end position="51"/>
    </location>
</feature>
<dbReference type="InterPro" id="IPR027417">
    <property type="entry name" value="P-loop_NTPase"/>
</dbReference>
<gene>
    <name evidence="10" type="ORF">NG743_12295</name>
</gene>
<dbReference type="Gene3D" id="3.40.50.300">
    <property type="entry name" value="P-loop containing nucleotide triphosphate hydrolases"/>
    <property type="match status" value="1"/>
</dbReference>
<feature type="coiled-coil region" evidence="6">
    <location>
        <begin position="836"/>
        <end position="880"/>
    </location>
</feature>
<dbReference type="Proteomes" id="UP001057561">
    <property type="component" value="Chromosome"/>
</dbReference>
<feature type="domain" description="Dynamin N-terminal" evidence="8">
    <location>
        <begin position="294"/>
        <end position="445"/>
    </location>
</feature>
<evidence type="ECO:0000259" key="9">
    <source>
        <dbReference type="Pfam" id="PF05099"/>
    </source>
</evidence>
<evidence type="ECO:0000313" key="10">
    <source>
        <dbReference type="EMBL" id="UUO17692.1"/>
    </source>
</evidence>
<dbReference type="Gene3D" id="1.10.3680.10">
    <property type="entry name" value="TerB-like"/>
    <property type="match status" value="1"/>
</dbReference>